<evidence type="ECO:0000313" key="3">
    <source>
        <dbReference type="EMBL" id="CDM66477.1"/>
    </source>
</evidence>
<keyword evidence="4" id="KW-1185">Reference proteome</keyword>
<dbReference type="SUPFAM" id="SSF54523">
    <property type="entry name" value="Pili subunits"/>
    <property type="match status" value="1"/>
</dbReference>
<dbReference type="Pfam" id="PF07963">
    <property type="entry name" value="N_methyl"/>
    <property type="match status" value="1"/>
</dbReference>
<reference evidence="3 4" key="1">
    <citation type="submission" date="2013-12" db="EMBL/GenBank/DDBJ databases">
        <authorList>
            <person name="Stott M."/>
        </authorList>
    </citation>
    <scope>NUCLEOTIDE SEQUENCE [LARGE SCALE GENOMIC DNA]</scope>
    <source>
        <strain evidence="3 4">K22</strain>
    </source>
</reference>
<dbReference type="AlphaFoldDB" id="A0A0B6X0G2"/>
<keyword evidence="2" id="KW-0812">Transmembrane</keyword>
<reference evidence="3 4" key="2">
    <citation type="submission" date="2015-01" db="EMBL/GenBank/DDBJ databases">
        <title>Complete genome sequence of Pyrinomonas methylaliphatogenes type strain K22T.</title>
        <authorList>
            <person name="Lee K.C.Y."/>
            <person name="Power J.F."/>
            <person name="Dunfield P.F."/>
            <person name="Morgan X.C."/>
            <person name="Huttenhower C."/>
            <person name="Stott M.B."/>
        </authorList>
    </citation>
    <scope>NUCLEOTIDE SEQUENCE [LARGE SCALE GENOMIC DNA]</scope>
    <source>
        <strain evidence="3 4">K22</strain>
    </source>
</reference>
<organism evidence="3 4">
    <name type="scientific">Pyrinomonas methylaliphatogenes</name>
    <dbReference type="NCBI Taxonomy" id="454194"/>
    <lineage>
        <taxon>Bacteria</taxon>
        <taxon>Pseudomonadati</taxon>
        <taxon>Acidobacteriota</taxon>
        <taxon>Blastocatellia</taxon>
        <taxon>Blastocatellales</taxon>
        <taxon>Pyrinomonadaceae</taxon>
        <taxon>Pyrinomonas</taxon>
    </lineage>
</organism>
<dbReference type="InterPro" id="IPR012902">
    <property type="entry name" value="N_methyl_site"/>
</dbReference>
<name>A0A0B6X0G2_9BACT</name>
<evidence type="ECO:0000313" key="4">
    <source>
        <dbReference type="Proteomes" id="UP000031518"/>
    </source>
</evidence>
<dbReference type="PROSITE" id="PS00409">
    <property type="entry name" value="PROKAR_NTER_METHYL"/>
    <property type="match status" value="1"/>
</dbReference>
<dbReference type="PRINTS" id="PR00813">
    <property type="entry name" value="BCTERIALGSPG"/>
</dbReference>
<dbReference type="STRING" id="454194.PYK22_02507"/>
<dbReference type="InterPro" id="IPR045584">
    <property type="entry name" value="Pilin-like"/>
</dbReference>
<dbReference type="PANTHER" id="PTHR30093">
    <property type="entry name" value="GENERAL SECRETION PATHWAY PROTEIN G"/>
    <property type="match status" value="1"/>
</dbReference>
<accession>A0A0B6X0G2</accession>
<evidence type="ECO:0000256" key="1">
    <source>
        <dbReference type="ARBA" id="ARBA00022481"/>
    </source>
</evidence>
<dbReference type="EMBL" id="CBXV010000008">
    <property type="protein sequence ID" value="CDM66477.1"/>
    <property type="molecule type" value="Genomic_DNA"/>
</dbReference>
<keyword evidence="2" id="KW-0472">Membrane</keyword>
<dbReference type="InterPro" id="IPR000983">
    <property type="entry name" value="Bac_GSPG_pilin"/>
</dbReference>
<dbReference type="Gene3D" id="3.30.700.10">
    <property type="entry name" value="Glycoprotein, Type 4 Pilin"/>
    <property type="match status" value="1"/>
</dbReference>
<dbReference type="GO" id="GO:0015627">
    <property type="term" value="C:type II protein secretion system complex"/>
    <property type="evidence" value="ECO:0007669"/>
    <property type="project" value="InterPro"/>
</dbReference>
<feature type="transmembrane region" description="Helical" evidence="2">
    <location>
        <begin position="38"/>
        <end position="59"/>
    </location>
</feature>
<dbReference type="Proteomes" id="UP000031518">
    <property type="component" value="Unassembled WGS sequence"/>
</dbReference>
<dbReference type="GO" id="GO:0015628">
    <property type="term" value="P:protein secretion by the type II secretion system"/>
    <property type="evidence" value="ECO:0007669"/>
    <property type="project" value="InterPro"/>
</dbReference>
<evidence type="ECO:0000256" key="2">
    <source>
        <dbReference type="SAM" id="Phobius"/>
    </source>
</evidence>
<protein>
    <submittedName>
        <fullName evidence="3">Type II secretion system protein G (GspG)</fullName>
    </submittedName>
</protein>
<dbReference type="PANTHER" id="PTHR30093:SF47">
    <property type="entry name" value="TYPE IV PILUS NON-CORE MINOR PILIN PILE"/>
    <property type="match status" value="1"/>
</dbReference>
<dbReference type="OrthoDB" id="9795612at2"/>
<dbReference type="NCBIfam" id="TIGR02532">
    <property type="entry name" value="IV_pilin_GFxxxE"/>
    <property type="match status" value="1"/>
</dbReference>
<keyword evidence="2" id="KW-1133">Transmembrane helix</keyword>
<proteinExistence type="predicted"/>
<gene>
    <name evidence="3" type="ORF">PYK22_02507</name>
</gene>
<keyword evidence="1" id="KW-0488">Methylation</keyword>
<sequence>MKALRENERSANVTDPLFGPRCVEPLQADGRFLSARGFTLLELMIVISIIVILAAIALPQYQRTVQRAREAALRDDLFQMRKVIDQYAADKGQLPQSLDDLVRAGYLREIPIDPITGERDWQVVMGTDPNSLGDEQGVIDVHSASSDISSEGTPYSEW</sequence>